<evidence type="ECO:0000313" key="2">
    <source>
        <dbReference type="EMBL" id="GLD66911.1"/>
    </source>
</evidence>
<accession>A0AAD3N6E1</accession>
<proteinExistence type="predicted"/>
<dbReference type="AlphaFoldDB" id="A0AAD3N6E1"/>
<sequence length="242" mass="28626">MASSTSQNGVVPRPPTCFEYWRMHNSLQRQICHLRKQLSKEYNWRVQVSQELEDTKQQLSNQKHLQELFINKEKEAKKELERLQNYSDAETLNASNIASQVRSDIKRKKKRDLQQDYEELKVAHMINEEKFNAELQAHKDKIKALQDELKLYQEKCNTKLQTEENIKVPGRTRISAMKACCWKQNRKRATKFKTTISQGKACCTELKTEKENMKFSGITNSARKKLLEAKEREQRVLRTHRN</sequence>
<gene>
    <name evidence="2" type="ORF">AKAME5_001828400</name>
</gene>
<reference evidence="2" key="1">
    <citation type="submission" date="2022-08" db="EMBL/GenBank/DDBJ databases">
        <title>Genome sequencing of akame (Lates japonicus).</title>
        <authorList>
            <person name="Hashiguchi Y."/>
            <person name="Takahashi H."/>
        </authorList>
    </citation>
    <scope>NUCLEOTIDE SEQUENCE</scope>
    <source>
        <strain evidence="2">Kochi</strain>
    </source>
</reference>
<comment type="caution">
    <text evidence="2">The sequence shown here is derived from an EMBL/GenBank/DDBJ whole genome shotgun (WGS) entry which is preliminary data.</text>
</comment>
<feature type="coiled-coil region" evidence="1">
    <location>
        <begin position="128"/>
        <end position="162"/>
    </location>
</feature>
<dbReference type="EMBL" id="BRZM01000099">
    <property type="protein sequence ID" value="GLD66911.1"/>
    <property type="molecule type" value="Genomic_DNA"/>
</dbReference>
<protein>
    <submittedName>
        <fullName evidence="2">Synaptonemal complex protein 1-like protein</fullName>
    </submittedName>
</protein>
<organism evidence="2 3">
    <name type="scientific">Lates japonicus</name>
    <name type="common">Japanese lates</name>
    <dbReference type="NCBI Taxonomy" id="270547"/>
    <lineage>
        <taxon>Eukaryota</taxon>
        <taxon>Metazoa</taxon>
        <taxon>Chordata</taxon>
        <taxon>Craniata</taxon>
        <taxon>Vertebrata</taxon>
        <taxon>Euteleostomi</taxon>
        <taxon>Actinopterygii</taxon>
        <taxon>Neopterygii</taxon>
        <taxon>Teleostei</taxon>
        <taxon>Neoteleostei</taxon>
        <taxon>Acanthomorphata</taxon>
        <taxon>Carangaria</taxon>
        <taxon>Carangaria incertae sedis</taxon>
        <taxon>Centropomidae</taxon>
        <taxon>Lates</taxon>
    </lineage>
</organism>
<evidence type="ECO:0000256" key="1">
    <source>
        <dbReference type="SAM" id="Coils"/>
    </source>
</evidence>
<keyword evidence="1" id="KW-0175">Coiled coil</keyword>
<keyword evidence="3" id="KW-1185">Reference proteome</keyword>
<name>A0AAD3N6E1_LATJO</name>
<dbReference type="Proteomes" id="UP001279410">
    <property type="component" value="Unassembled WGS sequence"/>
</dbReference>
<evidence type="ECO:0000313" key="3">
    <source>
        <dbReference type="Proteomes" id="UP001279410"/>
    </source>
</evidence>